<evidence type="ECO:0000256" key="8">
    <source>
        <dbReference type="PROSITE-ProRule" id="PRU10040"/>
    </source>
</evidence>
<feature type="region of interest" description="Disordered" evidence="9">
    <location>
        <begin position="649"/>
        <end position="669"/>
    </location>
</feature>
<dbReference type="Gene3D" id="2.160.20.10">
    <property type="entry name" value="Single-stranded right-handed beta-helix, Pectin lyase-like"/>
    <property type="match status" value="1"/>
</dbReference>
<dbReference type="GO" id="GO:0042545">
    <property type="term" value="P:cell wall modification"/>
    <property type="evidence" value="ECO:0007669"/>
    <property type="project" value="InterPro"/>
</dbReference>
<feature type="active site" evidence="8">
    <location>
        <position position="1214"/>
    </location>
</feature>
<dbReference type="Gene3D" id="1.20.140.40">
    <property type="entry name" value="Invertase/pectin methylesterase inhibitor family protein"/>
    <property type="match status" value="1"/>
</dbReference>
<dbReference type="InterPro" id="IPR035513">
    <property type="entry name" value="Invertase/methylesterase_inhib"/>
</dbReference>
<reference evidence="12 13" key="1">
    <citation type="journal article" date="2020" name="bioRxiv">
        <title>Sequence and annotation of 42 cannabis genomes reveals extensive copy number variation in cannabinoid synthesis and pathogen resistance genes.</title>
        <authorList>
            <person name="Mckernan K.J."/>
            <person name="Helbert Y."/>
            <person name="Kane L.T."/>
            <person name="Ebling H."/>
            <person name="Zhang L."/>
            <person name="Liu B."/>
            <person name="Eaton Z."/>
            <person name="Mclaughlin S."/>
            <person name="Kingan S."/>
            <person name="Baybayan P."/>
            <person name="Concepcion G."/>
            <person name="Jordan M."/>
            <person name="Riva A."/>
            <person name="Barbazuk W."/>
            <person name="Harkins T."/>
        </authorList>
    </citation>
    <scope>NUCLEOTIDE SEQUENCE [LARGE SCALE GENOMIC DNA]</scope>
    <source>
        <strain evidence="13">cv. Jamaican Lion 4</strain>
        <tissue evidence="12">Leaf</tissue>
    </source>
</reference>
<dbReference type="UniPathway" id="UPA00545">
    <property type="reaction ID" value="UER00823"/>
</dbReference>
<evidence type="ECO:0000256" key="5">
    <source>
        <dbReference type="ARBA" id="ARBA00022512"/>
    </source>
</evidence>
<proteinExistence type="inferred from homology"/>
<dbReference type="SMART" id="SM00856">
    <property type="entry name" value="PMEI"/>
    <property type="match status" value="1"/>
</dbReference>
<dbReference type="Pfam" id="PF07173">
    <property type="entry name" value="GRDP-like"/>
    <property type="match status" value="1"/>
</dbReference>
<dbReference type="InterPro" id="IPR057518">
    <property type="entry name" value="GRDP_C"/>
</dbReference>
<dbReference type="InterPro" id="IPR011050">
    <property type="entry name" value="Pectin_lyase_fold/virulence"/>
</dbReference>
<keyword evidence="10" id="KW-1133">Transmembrane helix</keyword>
<dbReference type="NCBIfam" id="TIGR01614">
    <property type="entry name" value="PME_inhib"/>
    <property type="match status" value="1"/>
</dbReference>
<feature type="transmembrane region" description="Helical" evidence="10">
    <location>
        <begin position="551"/>
        <end position="571"/>
    </location>
</feature>
<evidence type="ECO:0000256" key="6">
    <source>
        <dbReference type="ARBA" id="ARBA00022801"/>
    </source>
</evidence>
<feature type="transmembrane region" description="Helical" evidence="10">
    <location>
        <begin position="830"/>
        <end position="850"/>
    </location>
</feature>
<sequence length="1369" mass="156045">MSSSITSSDETSANMSTRSLSQISEVEAIKLGLDLVPAARRNIGFLKAVAASQWLHQKPTLIEAIRRYNELWMPLISDLTVGSTPPLILPPIDIEWVWFCHTLNPVSYREYCESKLSKFIGKAAIFDEENEEYALMRCKEIWLRRYPDEPFENEVDSDLTNPVVADEEFLMEVTKHRFLYSKFSEPYRSETLYLIAARQRYKGFLYMLQKSIQVRSRLVPASDILLMWLIHQSYPTLYAEDLREIDSVVKKVVSVWETVNKNEVEETKNLWETTLDQPYEKAGGEIDFNLDGVIPVQPPVYWEVSETDVNTKYKPMQPRFLLEVCVFVRLKVDMKTMHEDRKRDTLRLRMLRCHRELKLDKTISNFSNESWIKAWHLYCEFGTKGVIVEHCRQGGYCCKASTVEEAVTFHWNDLLRAPSLTLHRQIDKELKIISSITPPVQAPYLLKCVPDRVTDDSGAMISDVILKMNHYHPQEGRWLSRTVLDHAGRECFVIRMRVGGGFWRRGGEVPSAVNWEDRITEIREGSWSYVAGSVGRAPGLCHFKIRETSKFGQIVDSIILFITMIFTTLFLKQILKFAACSSTERVVGTATPKEASGQWKAAWQFSTGDELMLRWDSSTSISRLSFCLTNKSESMVKLLKGRKMQYQKKKVKSRGNNSRASRNELEEEEVDEEEEGFLTLVRFTEDNPNGRATALLNWKLLVIEFLPEEDAIFILLLCISILRSVTDMRKEDLGSLLTRRRVKEAKLGSRDWGSVVLHPFTSSSTPPSPYLQPWYENAKAVMVSDSSDHNKGPPAFTHMPEEGSDQLYKRSVQLDSDSRKGEQQRSFVPIPYMALTNFLVILIILLPITLSSSSSSPDSIETLLLKVCDNVYEKDSCITKVQTELSQQSPDRSRHSVINAALKHSLNEARAAIEMITRFNTLSTNYREQVAIGDCQELLDFSVSELASSLGEMKIIRSNPNDIAHHEGNLKAWLSAALSNQDTCLEGFEGTDRRVERFIRGSLRQVTHLIGNVLALYTELHSLPFKPPRDQNYIIPTNQTSGLPSWITDGDEELIKSHPTRTHVNAVVAADGSGNYRTITEAVNAAPNYSNRRYIIYIKKGIYRENIDMKKKKTNIIFVGDGIGKTVVTGDRNFMQGWTTFRTATVAVSGKGFIARDMTFRNTAPPENHQAVALRVDSDQSAFFRCSIEGHQDTLYAHSLRQFYRECDIYGTIDFIFGNGAAVLQNCKIYTRVPLPLQKVTISAQGRKNPHQSTGFSIQDSYILATQPTYLGRPWKQFSRTVFMNTYMSGLVQPRGWLEWYGDFALSTLWYGEYRNYGPGAALSGRVKWPGYHIIKDAGTAYFFTVGRFIDGMTWLPRTGVKFTAGLRN</sequence>
<keyword evidence="6" id="KW-0378">Hydrolase</keyword>
<dbReference type="InterPro" id="IPR000070">
    <property type="entry name" value="Pectinesterase_cat"/>
</dbReference>
<accession>A0A7J6EW44</accession>
<evidence type="ECO:0000313" key="12">
    <source>
        <dbReference type="EMBL" id="KAF4361899.1"/>
    </source>
</evidence>
<dbReference type="EMBL" id="JAATIP010000187">
    <property type="protein sequence ID" value="KAF4361899.1"/>
    <property type="molecule type" value="Genomic_DNA"/>
</dbReference>
<protein>
    <recommendedName>
        <fullName evidence="11">Pectinesterase inhibitor domain-containing protein</fullName>
    </recommendedName>
</protein>
<dbReference type="PROSITE" id="PS00800">
    <property type="entry name" value="PECTINESTERASE_1"/>
    <property type="match status" value="1"/>
</dbReference>
<dbReference type="GO" id="GO:0030599">
    <property type="term" value="F:pectinesterase activity"/>
    <property type="evidence" value="ECO:0007669"/>
    <property type="project" value="InterPro"/>
</dbReference>
<keyword evidence="5" id="KW-0134">Cell wall</keyword>
<dbReference type="Pfam" id="PF04043">
    <property type="entry name" value="PMEI"/>
    <property type="match status" value="1"/>
</dbReference>
<keyword evidence="5" id="KW-0964">Secreted</keyword>
<keyword evidence="10" id="KW-0472">Membrane</keyword>
<dbReference type="InterPro" id="IPR012334">
    <property type="entry name" value="Pectin_lyas_fold"/>
</dbReference>
<evidence type="ECO:0000256" key="2">
    <source>
        <dbReference type="ARBA" id="ARBA00005184"/>
    </source>
</evidence>
<evidence type="ECO:0000256" key="3">
    <source>
        <dbReference type="ARBA" id="ARBA00006027"/>
    </source>
</evidence>
<comment type="caution">
    <text evidence="12">The sequence shown here is derived from an EMBL/GenBank/DDBJ whole genome shotgun (WGS) entry which is preliminary data.</text>
</comment>
<dbReference type="PANTHER" id="PTHR31707">
    <property type="entry name" value="PECTINESTERASE"/>
    <property type="match status" value="1"/>
</dbReference>
<comment type="subcellular location">
    <subcellularLocation>
        <location evidence="1">Secreted</location>
        <location evidence="1">Cell wall</location>
    </subcellularLocation>
</comment>
<dbReference type="FunFam" id="2.160.20.10:FF:000001">
    <property type="entry name" value="Pectinesterase"/>
    <property type="match status" value="1"/>
</dbReference>
<comment type="similarity">
    <text evidence="4">In the C-terminal section; belongs to the pectinesterase family.</text>
</comment>
<dbReference type="InterPro" id="IPR033131">
    <property type="entry name" value="Pectinesterase_Asp_AS"/>
</dbReference>
<dbReference type="Pfam" id="PF25335">
    <property type="entry name" value="GRDP_C"/>
    <property type="match status" value="1"/>
</dbReference>
<evidence type="ECO:0000256" key="9">
    <source>
        <dbReference type="SAM" id="MobiDB-lite"/>
    </source>
</evidence>
<dbReference type="CDD" id="cd15798">
    <property type="entry name" value="PMEI-like_3"/>
    <property type="match status" value="1"/>
</dbReference>
<evidence type="ECO:0000256" key="4">
    <source>
        <dbReference type="ARBA" id="ARBA00007786"/>
    </source>
</evidence>
<name>A0A7J6EW44_CANSA</name>
<dbReference type="GO" id="GO:0045490">
    <property type="term" value="P:pectin catabolic process"/>
    <property type="evidence" value="ECO:0007669"/>
    <property type="project" value="UniProtKB-UniPathway"/>
</dbReference>
<dbReference type="GO" id="GO:0004857">
    <property type="term" value="F:enzyme inhibitor activity"/>
    <property type="evidence" value="ECO:0007669"/>
    <property type="project" value="InterPro"/>
</dbReference>
<dbReference type="InterPro" id="IPR018040">
    <property type="entry name" value="Pectinesterase_Tyr_AS"/>
</dbReference>
<dbReference type="InterPro" id="IPR006501">
    <property type="entry name" value="Pectinesterase_inhib_dom"/>
</dbReference>
<evidence type="ECO:0000256" key="10">
    <source>
        <dbReference type="SAM" id="Phobius"/>
    </source>
</evidence>
<organism evidence="12 13">
    <name type="scientific">Cannabis sativa</name>
    <name type="common">Hemp</name>
    <name type="synonym">Marijuana</name>
    <dbReference type="NCBI Taxonomy" id="3483"/>
    <lineage>
        <taxon>Eukaryota</taxon>
        <taxon>Viridiplantae</taxon>
        <taxon>Streptophyta</taxon>
        <taxon>Embryophyta</taxon>
        <taxon>Tracheophyta</taxon>
        <taxon>Spermatophyta</taxon>
        <taxon>Magnoliopsida</taxon>
        <taxon>eudicotyledons</taxon>
        <taxon>Gunneridae</taxon>
        <taxon>Pentapetalae</taxon>
        <taxon>rosids</taxon>
        <taxon>fabids</taxon>
        <taxon>Rosales</taxon>
        <taxon>Cannabaceae</taxon>
        <taxon>Cannabis</taxon>
    </lineage>
</organism>
<keyword evidence="10" id="KW-0812">Transmembrane</keyword>
<dbReference type="SUPFAM" id="SSF51126">
    <property type="entry name" value="Pectin lyase-like"/>
    <property type="match status" value="1"/>
</dbReference>
<gene>
    <name evidence="12" type="ORF">F8388_005635</name>
</gene>
<evidence type="ECO:0000259" key="11">
    <source>
        <dbReference type="SMART" id="SM00856"/>
    </source>
</evidence>
<evidence type="ECO:0000256" key="1">
    <source>
        <dbReference type="ARBA" id="ARBA00004191"/>
    </source>
</evidence>
<dbReference type="Proteomes" id="UP000525078">
    <property type="component" value="Unassembled WGS sequence"/>
</dbReference>
<dbReference type="PROSITE" id="PS00503">
    <property type="entry name" value="PECTINESTERASE_2"/>
    <property type="match status" value="1"/>
</dbReference>
<dbReference type="SUPFAM" id="SSF101148">
    <property type="entry name" value="Plant invertase/pectin methylesterase inhibitor"/>
    <property type="match status" value="1"/>
</dbReference>
<dbReference type="InterPro" id="IPR009836">
    <property type="entry name" value="GRDP-like"/>
</dbReference>
<comment type="pathway">
    <text evidence="2">Glycan metabolism; pectin degradation; 2-dehydro-3-deoxy-D-gluconate from pectin: step 1/5.</text>
</comment>
<dbReference type="Pfam" id="PF01095">
    <property type="entry name" value="Pectinesterase"/>
    <property type="match status" value="1"/>
</dbReference>
<evidence type="ECO:0000256" key="7">
    <source>
        <dbReference type="ARBA" id="ARBA00023085"/>
    </source>
</evidence>
<feature type="domain" description="Pectinesterase inhibitor" evidence="11">
    <location>
        <begin position="859"/>
        <end position="1016"/>
    </location>
</feature>
<evidence type="ECO:0000313" key="13">
    <source>
        <dbReference type="Proteomes" id="UP000525078"/>
    </source>
</evidence>
<keyword evidence="7" id="KW-0063">Aspartyl esterase</keyword>
<comment type="similarity">
    <text evidence="3">In the N-terminal section; belongs to the PMEI family.</text>
</comment>